<feature type="domain" description="Plasmodium falciparum erythrocyte membrane protein-1 N-terminal segment" evidence="6">
    <location>
        <begin position="14"/>
        <end position="50"/>
    </location>
</feature>
<feature type="domain" description="Duffy-antigen binding" evidence="4">
    <location>
        <begin position="114"/>
        <end position="320"/>
    </location>
</feature>
<dbReference type="VEuPathDB" id="PlasmoDB:Pf7G8_140084600"/>
<dbReference type="FunFam" id="1.10.1900.40:FF:000001">
    <property type="entry name" value="Erythrocyte membrane protein 1"/>
    <property type="match status" value="1"/>
</dbReference>
<feature type="compositionally biased region" description="Low complexity" evidence="2">
    <location>
        <begin position="1112"/>
        <end position="1121"/>
    </location>
</feature>
<dbReference type="VEuPathDB" id="PlasmoDB:PfHB3_010005400"/>
<feature type="region of interest" description="Disordered" evidence="2">
    <location>
        <begin position="1801"/>
        <end position="1836"/>
    </location>
</feature>
<dbReference type="InterPro" id="IPR029211">
    <property type="entry name" value="PfEMP1_ATS"/>
</dbReference>
<feature type="compositionally biased region" description="Basic and acidic residues" evidence="2">
    <location>
        <begin position="1609"/>
        <end position="1618"/>
    </location>
</feature>
<dbReference type="VEuPathDB" id="PlasmoDB:PfIT_050038500"/>
<dbReference type="InterPro" id="IPR041480">
    <property type="entry name" value="CIDR1_gamma"/>
</dbReference>
<dbReference type="Gene3D" id="1.10.1900.40">
    <property type="entry name" value="Acidic terminal segments, variant surface antigen of PfEMP1"/>
    <property type="match status" value="2"/>
</dbReference>
<evidence type="ECO:0000256" key="1">
    <source>
        <dbReference type="SAM" id="Coils"/>
    </source>
</evidence>
<dbReference type="InterPro" id="IPR042202">
    <property type="entry name" value="Duffy-ag-bd_sf"/>
</dbReference>
<evidence type="ECO:0000256" key="2">
    <source>
        <dbReference type="SAM" id="MobiDB-lite"/>
    </source>
</evidence>
<feature type="coiled-coil region" evidence="1">
    <location>
        <begin position="2002"/>
        <end position="2029"/>
    </location>
</feature>
<evidence type="ECO:0000259" key="8">
    <source>
        <dbReference type="Pfam" id="PF22672"/>
    </source>
</evidence>
<feature type="region of interest" description="Disordered" evidence="2">
    <location>
        <begin position="898"/>
        <end position="922"/>
    </location>
</feature>
<dbReference type="Gene3D" id="1.20.58.830">
    <property type="match status" value="2"/>
</dbReference>
<dbReference type="VEuPathDB" id="PlasmoDB:PfGN01_070017200"/>
<dbReference type="FunFam" id="1.20.58.1930:FF:000001">
    <property type="entry name" value="Erythrocyte membrane protein 1, PfEMP1"/>
    <property type="match status" value="1"/>
</dbReference>
<evidence type="ECO:0000259" key="4">
    <source>
        <dbReference type="Pfam" id="PF05424"/>
    </source>
</evidence>
<feature type="domain" description="Duffy-binding-like" evidence="3">
    <location>
        <begin position="1424"/>
        <end position="1570"/>
    </location>
</feature>
<dbReference type="EMBL" id="EF158079">
    <property type="protein sequence ID" value="ABM88757.1"/>
    <property type="molecule type" value="Genomic_DNA"/>
</dbReference>
<evidence type="ECO:0000259" key="6">
    <source>
        <dbReference type="Pfam" id="PF15447"/>
    </source>
</evidence>
<evidence type="ECO:0000313" key="9">
    <source>
        <dbReference type="EMBL" id="ABM88757.1"/>
    </source>
</evidence>
<evidence type="ECO:0000259" key="3">
    <source>
        <dbReference type="Pfam" id="PF03011"/>
    </source>
</evidence>
<dbReference type="Pfam" id="PF03011">
    <property type="entry name" value="PFEMP"/>
    <property type="match status" value="2"/>
</dbReference>
<dbReference type="VEuPathDB" id="PlasmoDB:PfGB4_120045600"/>
<feature type="region of interest" description="Disordered" evidence="2">
    <location>
        <begin position="745"/>
        <end position="810"/>
    </location>
</feature>
<dbReference type="Pfam" id="PF15445">
    <property type="entry name" value="ATS"/>
    <property type="match status" value="1"/>
</dbReference>
<name>A3R6S7_PLAFA</name>
<dbReference type="Pfam" id="PF05424">
    <property type="entry name" value="Duffy_binding"/>
    <property type="match status" value="2"/>
</dbReference>
<dbReference type="VEuPathDB" id="PlasmoDB:PfGA01_030005800"/>
<dbReference type="InterPro" id="IPR044932">
    <property type="entry name" value="PfEMP1_ATS_sf"/>
</dbReference>
<feature type="region of interest" description="Disordered" evidence="2">
    <location>
        <begin position="1852"/>
        <end position="1888"/>
    </location>
</feature>
<dbReference type="Pfam" id="PF22672">
    <property type="entry name" value="DBL_C"/>
    <property type="match status" value="2"/>
</dbReference>
<keyword evidence="1" id="KW-0175">Coiled coil</keyword>
<dbReference type="FunFam" id="1.20.1310.20:FF:000001">
    <property type="entry name" value="Erythrocyte membrane protein 1, PfEMP1"/>
    <property type="match status" value="1"/>
</dbReference>
<dbReference type="VEuPathDB" id="PlasmoDB:PfKH02_070015100"/>
<protein>
    <submittedName>
        <fullName evidence="9">Erythrocyte membrane protein 1</fullName>
    </submittedName>
</protein>
<dbReference type="InterPro" id="IPR054595">
    <property type="entry name" value="DBL_C"/>
</dbReference>
<sequence length="2154" mass="244807">MGSGKGGGGNDYKDAKDLLDKIGQQVHDKVKKDVGAEAYKEALKGNLQHANGSSETVGTNETCELVNQYYTKRLNGNSNRYPCANRSPVRFSDESRSQCTYNRIKDSQQNDNKGACAPFRRLSVCDRNLELMKPNNINTTHKLLAEVCMAAKYEAQSLINYRAQYDAEHHDTGFTTCTMLARSFADIGDVVRGKDLYLGNPQESARRDKLENKLKEIFGDIYKDVMRGRNGQKSAEAEARYKKDEDGNYYQLREDWWDANRETVWKAITCDADGSYFRPTCGDEENKSTRAKDKCRCDKEKGAKADQVPTYFDYVPQYLRWFEEWAEDFCRKRKHKLENAIQKCRYNENGEEKYCSRNGYDCTRTIRGKNKLFSDTECTNCSVVCTPFVDWIDNKKKEFEKQKGKYTKEIEKANGTSNGTSITIGNTTINNLYVKEFYQQLQNDYGDVKKFLGLLNQETTCKKHPKIKDKDYIDFTESTEETFSHTEYCDTCPWCATKKKANGKWEDGEHHDCPPDGFTTHDEKKTNVIKLLLKDKTGKTMVEKLKSLCGNGGNKKNIQEKTWKCYYDKNKEKSIDGGDKDYCILQDGNKDNPQNRTIMPYDVLFPNWINEMLKDSIDWSKELDKCINNKETNNCIHGCKKNCECFEKWVKRMKEEWQQLENHYEEEEFSGNYGMRWTPYMTLEMNLDLSYFRIIKEAHPKEKPVQKMEEIIEQNRGKTDVTKENNSITKFLQQELQEAEKCLQTHKDKCPKPQKPPKQEGGGGARSETFTPPGGPQQPDDGGHESEEQEEEEEDEDEEDQAVDATVNGDGTEVVEETVAEVTDPSVNVCDTVDKLFKDGTTLQAACSTKYVNGREKFPNWKCVPSGEKSGSDSNGAICVPPRRRRLYVKKLHDWASGNTQESGSEARGSESSQAVSGGNTESSDKLREAFIESAAVETFFLWHKYKQLHKPQGGGLVPGVGVAPGIGVAPGVGGGNGDGGEQTPEQQLQSGTIPPDFLRQMFYTLGDYRDILFGDQEVIKTLKDSGDENIKDISDKIKEMLKEQSGEQPSTSGKDPQTWWKEHAPSIWNGMICALTYEDNGEKGKQPKQNNEVYEKFFGTPNGSPVPPVKPGTTGTPTGTFKDKYNYKTVELKEEASGEKNPPKLSDFVLRPPYFRYLEEWGETFCRQRTRMLEKIKEECRNDKVCSGDGEDCKNNLPENPSTFPDFNCPSCATPCGLYKRWIKIKKDEFNKQKEAYTGQKNKCKNESNKGGNGVCGSVTMCNTAADFLNRLKNGPCKKDNENENGKENEEDKLDFDKPDNTFKQAHNCRPCSQFKIDCKSGKCDKTKGEGCKDKKTIVAKDIEEMKDSMEDVFMIVSDNNPNGFDGDLDECVLGNCADVDIFKGFREDVWTCGKVCGYNVCKPKNVNGQNGDGNQIIIIRALFKIWFEYFLEDYNKIKKKLKPCMNKVEQSPCIIDYEKKYKCVKQWIHHKRTEWDKIKKHYLKQNEDGDNNMKSLVKNFLEGLQSQIPVTIDKAIKPCGGLKAFESFCGLNGAEKSKTKGDDERDLVVCFLEKLEKKIEQCKKKPDETSVENGGKSCTPLDNTTLEEPLEETEENQVAQPKICPPPEKEEVKEEGGCDQAPTEPEETASPAPSEGTENQPPVIKPEEEAPPPTPPSPGPTPPPPLPSDNTSDILKTTIPFGIALALTSIALLFLKKKTKSSVGNLFQILQIPKSDYDIPTLKSKNRYIPYKSAQYKGKTYIYMEGDTSGDEDKYAFMSDTTDVTSSESEYEELDINDIYVPRAPKYKTLIEVVLEPSGKLSGNTIPTSDKNTPSDTQNDIQNDDTPNNKLTDNEWNTLKHDFISSMLQNTQNTEPNILRDNVDNNTHPTTSRHNVDNNTNTTMSRDNMEEKPFITSIHDRNLYTGVEYNYDMSNNSGIYPSSSNRDSLSGTKVPYSGIDLINDSLSGDKHIDIYDELLKRKENELFGTEHPKHTNTHSVTKPARDDPLHNQLELFHKWLDRHRNMCEQWENHHERLAKLKELWENETHSGNTHPSDSNKTLNTDVSIQIHMDNPKTTNEFTYVDSNPNQVDDTYVDSNPDNSSMDTILEDLEKYNEPYYDVQDDIYYDVHDHDTSTVDSNNMDIPSKVQIEMDVNTKLVKEKYPIADVWDI</sequence>
<feature type="compositionally biased region" description="Pro residues" evidence="2">
    <location>
        <begin position="1653"/>
        <end position="1669"/>
    </location>
</feature>
<feature type="compositionally biased region" description="Polar residues" evidence="2">
    <location>
        <begin position="1866"/>
        <end position="1888"/>
    </location>
</feature>
<evidence type="ECO:0000259" key="7">
    <source>
        <dbReference type="Pfam" id="PF18562"/>
    </source>
</evidence>
<dbReference type="FunFam" id="1.20.58.830:FF:000005">
    <property type="entry name" value="Erythrocyte membrane protein 1, PfEMP1"/>
    <property type="match status" value="1"/>
</dbReference>
<dbReference type="InterPro" id="IPR008602">
    <property type="entry name" value="Duffy-antigen-binding"/>
</dbReference>
<feature type="region of interest" description="Disordered" evidence="2">
    <location>
        <begin position="1564"/>
        <end position="1675"/>
    </location>
</feature>
<feature type="domain" description="Cysteine-rich interdomain region 1 gamma" evidence="7">
    <location>
        <begin position="1352"/>
        <end position="1407"/>
    </location>
</feature>
<dbReference type="Gene3D" id="1.20.1310.20">
    <property type="entry name" value="Duffy-antigen binding domain"/>
    <property type="match status" value="2"/>
</dbReference>
<dbReference type="VEuPathDB" id="PlasmoDB:PfNF166_050038200"/>
<dbReference type="VEuPathDB" id="PlasmoDB:PfKH01_050005400"/>
<feature type="region of interest" description="Disordered" evidence="2">
    <location>
        <begin position="1100"/>
        <end position="1122"/>
    </location>
</feature>
<dbReference type="VEuPathDB" id="PlasmoDB:PF3D7_0500100"/>
<dbReference type="VEuPathDB" id="PlasmoDB:PfCD01_120045100"/>
<dbReference type="VEuPathDB" id="PlasmoDB:PF3D7_1041300"/>
<evidence type="ECO:0000259" key="5">
    <source>
        <dbReference type="Pfam" id="PF15445"/>
    </source>
</evidence>
<dbReference type="SUPFAM" id="SSF140924">
    <property type="entry name" value="Duffy binding domain-like"/>
    <property type="match status" value="4"/>
</dbReference>
<dbReference type="FunFam" id="1.20.58.830:FF:000001">
    <property type="entry name" value="Erythrocyte membrane protein 1, PfEMP1"/>
    <property type="match status" value="1"/>
</dbReference>
<dbReference type="InterPro" id="IPR004258">
    <property type="entry name" value="DBL"/>
</dbReference>
<dbReference type="GO" id="GO:0046789">
    <property type="term" value="F:host cell surface receptor binding"/>
    <property type="evidence" value="ECO:0007669"/>
    <property type="project" value="InterPro"/>
</dbReference>
<dbReference type="VEuPathDB" id="PlasmoDB:PfML01_040027800"/>
<feature type="compositionally biased region" description="Polar residues" evidence="2">
    <location>
        <begin position="1803"/>
        <end position="1836"/>
    </location>
</feature>
<dbReference type="Pfam" id="PF15447">
    <property type="entry name" value="NTS"/>
    <property type="match status" value="1"/>
</dbReference>
<dbReference type="VEuPathDB" id="PlasmoDB:Pf7G8-2_000552900"/>
<feature type="domain" description="Duffy-antigen binding" evidence="4">
    <location>
        <begin position="878"/>
        <end position="1086"/>
    </location>
</feature>
<feature type="compositionally biased region" description="Acidic residues" evidence="2">
    <location>
        <begin position="787"/>
        <end position="802"/>
    </location>
</feature>
<dbReference type="Gene3D" id="1.20.58.1930">
    <property type="match status" value="2"/>
</dbReference>
<dbReference type="InterPro" id="IPR029210">
    <property type="entry name" value="PfEMP1_NTS"/>
</dbReference>
<feature type="domain" description="Duffy-binding-like" evidence="8">
    <location>
        <begin position="1161"/>
        <end position="1307"/>
    </location>
</feature>
<dbReference type="VEuPathDB" id="PlasmoDB:PfSN01_000010400"/>
<dbReference type="Pfam" id="PF18562">
    <property type="entry name" value="CIDR1_gamma"/>
    <property type="match status" value="1"/>
</dbReference>
<reference evidence="9" key="1">
    <citation type="journal article" date="2007" name="BMC Genomics">
        <title>Patterns of gene recombination shape var gene repertoires in Plasmodium falciparum: comparisons of geographically diverse isolates.</title>
        <authorList>
            <person name="Kraemer S.M."/>
            <person name="Kyes S.A."/>
            <person name="Aggarwal G."/>
            <person name="Springer A.L."/>
            <person name="Nelson S.O."/>
            <person name="Christodoulou Z."/>
            <person name="Smith L.M."/>
            <person name="Wang W."/>
            <person name="Levin E."/>
            <person name="Newbold C.I."/>
            <person name="Myler P.J."/>
            <person name="Smith J.D."/>
        </authorList>
    </citation>
    <scope>NUCLEOTIDE SEQUENCE</scope>
    <source>
        <strain evidence="9">IT4/25/5</strain>
    </source>
</reference>
<dbReference type="VEuPathDB" id="PlasmoDB:PfNF54_100045400"/>
<dbReference type="VEuPathDB" id="PlasmoDB:PfNF54_050005000"/>
<dbReference type="VEuPathDB" id="PlasmoDB:PfKE01_080005400"/>
<dbReference type="VEuPathDB" id="PlasmoDB:PfTG01_070005600"/>
<organism evidence="9">
    <name type="scientific">Plasmodium falciparum</name>
    <name type="common">malaria parasite P. falciparum</name>
    <dbReference type="NCBI Taxonomy" id="5833"/>
    <lineage>
        <taxon>Eukaryota</taxon>
        <taxon>Sar</taxon>
        <taxon>Alveolata</taxon>
        <taxon>Apicomplexa</taxon>
        <taxon>Aconoidasida</taxon>
        <taxon>Haemosporida</taxon>
        <taxon>Plasmodiidae</taxon>
        <taxon>Plasmodium</taxon>
        <taxon>Plasmodium (Laverania)</taxon>
    </lineage>
</organism>
<feature type="domain" description="Duffy-binding-like" evidence="3">
    <location>
        <begin position="604"/>
        <end position="750"/>
    </location>
</feature>
<gene>
    <name evidence="9" type="primary">IT4_var25</name>
</gene>
<feature type="domain" description="Plasmodium falciparum erythrocyte membrane protein 1 acidic terminal segment" evidence="5">
    <location>
        <begin position="1680"/>
        <end position="2154"/>
    </location>
</feature>
<dbReference type="VEuPathDB" id="PlasmoDB:PfDd2_050005000"/>
<feature type="domain" description="Duffy-binding-like" evidence="8">
    <location>
        <begin position="324"/>
        <end position="487"/>
    </location>
</feature>
<proteinExistence type="predicted"/>
<accession>A3R6S7</accession>
<dbReference type="VEuPathDB" id="PlasmoDB:PfNF135_130005400"/>
<dbReference type="VEuPathDB" id="PlasmoDB:PfSD01_070028100"/>
<feature type="compositionally biased region" description="Low complexity" evidence="2">
    <location>
        <begin position="901"/>
        <end position="915"/>
    </location>
</feature>
<dbReference type="GO" id="GO:0016020">
    <property type="term" value="C:membrane"/>
    <property type="evidence" value="ECO:0007669"/>
    <property type="project" value="InterPro"/>
</dbReference>